<keyword evidence="1" id="KW-0812">Transmembrane</keyword>
<accession>A0ABZ0GSC2</accession>
<dbReference type="Proteomes" id="UP001301442">
    <property type="component" value="Chromosome"/>
</dbReference>
<dbReference type="InterPro" id="IPR051599">
    <property type="entry name" value="Cell_Envelope_Assoc"/>
</dbReference>
<name>A0ABZ0GSC2_9GAMM</name>
<keyword evidence="1" id="KW-0472">Membrane</keyword>
<dbReference type="NCBIfam" id="NF007794">
    <property type="entry name" value="PRK10494.1"/>
    <property type="match status" value="1"/>
</dbReference>
<keyword evidence="1" id="KW-1133">Transmembrane helix</keyword>
<dbReference type="RefSeq" id="WP_348397035.1">
    <property type="nucleotide sequence ID" value="NZ_CP136600.1"/>
</dbReference>
<evidence type="ECO:0000313" key="3">
    <source>
        <dbReference type="EMBL" id="WOH38263.1"/>
    </source>
</evidence>
<reference evidence="3 4" key="1">
    <citation type="submission" date="2023-09" db="EMBL/GenBank/DDBJ databases">
        <authorList>
            <person name="Qi X."/>
        </authorList>
    </citation>
    <scope>NUCLEOTIDE SEQUENCE [LARGE SCALE GENOMIC DNA]</scope>
    <source>
        <strain evidence="3 4">S1-1</strain>
    </source>
</reference>
<keyword evidence="4" id="KW-1185">Reference proteome</keyword>
<dbReference type="PANTHER" id="PTHR30336:SF4">
    <property type="entry name" value="ENVELOPE BIOGENESIS FACTOR ELYC"/>
    <property type="match status" value="1"/>
</dbReference>
<feature type="transmembrane region" description="Helical" evidence="1">
    <location>
        <begin position="13"/>
        <end position="31"/>
    </location>
</feature>
<protein>
    <submittedName>
        <fullName evidence="3">Envelope biogenesis factor ElyC</fullName>
    </submittedName>
</protein>
<sequence length="251" mass="27916">MDLFTLKKLIGELLMPLPIIIVTLFIGLFLLKHRPVLAKGLLSIATLALLLLSAMPVANRLIVNLEQQFPVYSPIAEKLDYIVILGCSHTSDASLAATQELNICSLQRLTEGLRIANLHPEAIIITSGAAIYDVSSNAEKVKQAAIELGFDSNNIITETRPKDTEDEALYISPLLIDKNFALITNANHMPRSMAYFENQGVKPIAAPTGFFVKDFSGNKRWQTYFPDPNQLNKSTTSWYETLGLIWQWLKG</sequence>
<feature type="transmembrane region" description="Helical" evidence="1">
    <location>
        <begin position="40"/>
        <end position="58"/>
    </location>
</feature>
<dbReference type="InterPro" id="IPR003848">
    <property type="entry name" value="DUF218"/>
</dbReference>
<dbReference type="CDD" id="cd06259">
    <property type="entry name" value="YdcF-like"/>
    <property type="match status" value="1"/>
</dbReference>
<organism evidence="3 4">
    <name type="scientific">Thalassotalea fonticola</name>
    <dbReference type="NCBI Taxonomy" id="3065649"/>
    <lineage>
        <taxon>Bacteria</taxon>
        <taxon>Pseudomonadati</taxon>
        <taxon>Pseudomonadota</taxon>
        <taxon>Gammaproteobacteria</taxon>
        <taxon>Alteromonadales</taxon>
        <taxon>Colwelliaceae</taxon>
        <taxon>Thalassotalea</taxon>
    </lineage>
</organism>
<dbReference type="PANTHER" id="PTHR30336">
    <property type="entry name" value="INNER MEMBRANE PROTEIN, PROBABLE PERMEASE"/>
    <property type="match status" value="1"/>
</dbReference>
<evidence type="ECO:0000259" key="2">
    <source>
        <dbReference type="Pfam" id="PF02698"/>
    </source>
</evidence>
<feature type="domain" description="DUF218" evidence="2">
    <location>
        <begin position="80"/>
        <end position="243"/>
    </location>
</feature>
<dbReference type="EMBL" id="CP136600">
    <property type="protein sequence ID" value="WOH38263.1"/>
    <property type="molecule type" value="Genomic_DNA"/>
</dbReference>
<proteinExistence type="predicted"/>
<evidence type="ECO:0000313" key="4">
    <source>
        <dbReference type="Proteomes" id="UP001301442"/>
    </source>
</evidence>
<evidence type="ECO:0000256" key="1">
    <source>
        <dbReference type="SAM" id="Phobius"/>
    </source>
</evidence>
<dbReference type="Pfam" id="PF02698">
    <property type="entry name" value="DUF218"/>
    <property type="match status" value="1"/>
</dbReference>
<gene>
    <name evidence="3" type="primary">elyC</name>
    <name evidence="3" type="ORF">RI844_03225</name>
</gene>